<keyword evidence="3" id="KW-1185">Reference proteome</keyword>
<name>A0A3R7LS71_TRYRA</name>
<dbReference type="AlphaFoldDB" id="A0A3R7LS71"/>
<comment type="caution">
    <text evidence="2">The sequence shown here is derived from an EMBL/GenBank/DDBJ whole genome shotgun (WGS) entry which is preliminary data.</text>
</comment>
<dbReference type="OMA" id="ECESYCR"/>
<feature type="compositionally biased region" description="Low complexity" evidence="1">
    <location>
        <begin position="621"/>
        <end position="638"/>
    </location>
</feature>
<feature type="region of interest" description="Disordered" evidence="1">
    <location>
        <begin position="589"/>
        <end position="690"/>
    </location>
</feature>
<evidence type="ECO:0000256" key="1">
    <source>
        <dbReference type="SAM" id="MobiDB-lite"/>
    </source>
</evidence>
<dbReference type="RefSeq" id="XP_029236850.1">
    <property type="nucleotide sequence ID" value="XM_029383303.1"/>
</dbReference>
<organism evidence="2 3">
    <name type="scientific">Trypanosoma rangeli</name>
    <dbReference type="NCBI Taxonomy" id="5698"/>
    <lineage>
        <taxon>Eukaryota</taxon>
        <taxon>Discoba</taxon>
        <taxon>Euglenozoa</taxon>
        <taxon>Kinetoplastea</taxon>
        <taxon>Metakinetoplastina</taxon>
        <taxon>Trypanosomatida</taxon>
        <taxon>Trypanosomatidae</taxon>
        <taxon>Trypanosoma</taxon>
        <taxon>Herpetosoma</taxon>
    </lineage>
</organism>
<feature type="region of interest" description="Disordered" evidence="1">
    <location>
        <begin position="1041"/>
        <end position="1087"/>
    </location>
</feature>
<evidence type="ECO:0000313" key="2">
    <source>
        <dbReference type="EMBL" id="RNF02324.1"/>
    </source>
</evidence>
<feature type="compositionally biased region" description="Low complexity" evidence="1">
    <location>
        <begin position="1055"/>
        <end position="1068"/>
    </location>
</feature>
<feature type="region of interest" description="Disordered" evidence="1">
    <location>
        <begin position="988"/>
        <end position="1028"/>
    </location>
</feature>
<evidence type="ECO:0000313" key="3">
    <source>
        <dbReference type="Proteomes" id="UP000283634"/>
    </source>
</evidence>
<accession>A0A3R7LS71</accession>
<feature type="region of interest" description="Disordered" evidence="1">
    <location>
        <begin position="910"/>
        <end position="956"/>
    </location>
</feature>
<protein>
    <submittedName>
        <fullName evidence="2">Uncharacterized protein</fullName>
    </submittedName>
</protein>
<proteinExistence type="predicted"/>
<feature type="region of interest" description="Disordered" evidence="1">
    <location>
        <begin position="1106"/>
        <end position="1173"/>
    </location>
</feature>
<sequence>MDKVSILHAFPNGSTFLADVSSSILRRPVVSLTTHDGPHAIASDVSHEAFMSALSALMPASQSWVHDAGGEDELSVIRVVSITGSVDFHKRLIAECESYCRLCWRLQHAVDWVLLREPVHKNNTTSKLAPSHASDVDLLSHLVYPLEPTAFLAAAFALPPLVAVASSLPEDEDPAASGRQNGLRSSESSQTVPYCFFYRCPVLRLLQGDAVGSYSRSGCGGEECPSETPRMTLMERIASVASVAGVCGCVSPLHSTLSVRNRTKIGLTLSAYIEGCLPLSVTTNGDGASVAVTREGEDPFSRWRDDILWRLLGLLVSALAVAHASGFHFCGELSADDILCFALPEGDTNGFAQETLSHEGKQDPKSMGQRLREWVKGNQGSWLITDATPAHHAFFMFATLPRCLFMEKAKTPSDVAAAQRRDTAAVGRILVAVVEEMKRRRGANGVNSCSELLFVAERMAAVEGGGGRMLEAEAPAHRFSQLQAVQLRTYLWLLRAIVEERDTQLAAALLHNNSAVKSKESKLPSAASPLTEDNMAFLEQLKERDRLLSEREKKLDRFLHLYELTAERLDELPVRRDSFDHLRRSLLCTPCSRPTATPRTPPNTASASAPIPPARVRQPNTTSTRRPATAAATEATPSDRTGPLYGLLRSSREDKAGAAPAPASNTAPSSRSMAAELGSERRTQDVTPRQRVLRVSPEAVSASSSSLLHLNWNAAGNTWIREGVTATAATAKSSRTYHPRSVLPGDVGRPLTARTQTSFAFATAVAAAATAGKGGGVSTVEGKAPAKLVPARRAVLPTAAASSGAHVRCMTPTRGHGQASILLSPGVSPLAHVTDDSSSLLLATGYKTPPPTKSISASPQSRGATAVNVWNRLSISHSASSTTPGATPRHMEENSSSRYAKHLKLGSASDLGLSPVSGHLSGATPKDKTPRYKPSLYVSPPKGATDLFATPPSSTMKRSKTLALSARSPLRKCDTSVQVIRMRDDSGDSCLNTPRGAPLTRHRGYGVSGSIGAKTKTPNAGSLDGTQRLRSNEDLLISKLLNDSNPVAMRQSGTPQRSTPGRPQSRQRQGQEENATPRVSRQRLANDGWVDHKLEALEQLRYDFQQSEQVKSARSPPRGKSFTRSPKEPNAACDWGASTLQADRGRNADASAWGDIIGQPAAHATGNDSKSMC</sequence>
<feature type="compositionally biased region" description="Low complexity" evidence="1">
    <location>
        <begin position="589"/>
        <end position="609"/>
    </location>
</feature>
<feature type="compositionally biased region" description="Polar residues" evidence="1">
    <location>
        <begin position="1016"/>
        <end position="1028"/>
    </location>
</feature>
<dbReference type="EMBL" id="MKGL01000236">
    <property type="protein sequence ID" value="RNF02324.1"/>
    <property type="molecule type" value="Genomic_DNA"/>
</dbReference>
<feature type="region of interest" description="Disordered" evidence="1">
    <location>
        <begin position="877"/>
        <end position="896"/>
    </location>
</feature>
<gene>
    <name evidence="2" type="ORF">TraAM80_06460</name>
</gene>
<dbReference type="Proteomes" id="UP000283634">
    <property type="component" value="Unassembled WGS sequence"/>
</dbReference>
<dbReference type="OrthoDB" id="248699at2759"/>
<reference evidence="2 3" key="1">
    <citation type="journal article" date="2018" name="BMC Genomics">
        <title>Genomic comparison of Trypanosoma conorhini and Trypanosoma rangeli to Trypanosoma cruzi strains of high and low virulence.</title>
        <authorList>
            <person name="Bradwell K.R."/>
            <person name="Koparde V.N."/>
            <person name="Matveyev A.V."/>
            <person name="Serrano M.G."/>
            <person name="Alves J.M."/>
            <person name="Parikh H."/>
            <person name="Huang B."/>
            <person name="Lee V."/>
            <person name="Espinosa-Alvarez O."/>
            <person name="Ortiz P.A."/>
            <person name="Costa-Martins A.G."/>
            <person name="Teixeira M.M."/>
            <person name="Buck G.A."/>
        </authorList>
    </citation>
    <scope>NUCLEOTIDE SEQUENCE [LARGE SCALE GENOMIC DNA]</scope>
    <source>
        <strain evidence="2 3">AM80</strain>
    </source>
</reference>
<dbReference type="GeneID" id="40330393"/>
<feature type="compositionally biased region" description="Low complexity" evidence="1">
    <location>
        <begin position="657"/>
        <end position="670"/>
    </location>
</feature>